<dbReference type="Proteomes" id="UP000077868">
    <property type="component" value="Chromosome"/>
</dbReference>
<dbReference type="STRING" id="1300347.I601_0371"/>
<dbReference type="PATRIC" id="fig|1300347.3.peg.370"/>
<dbReference type="KEGG" id="ndk:I601_0371"/>
<dbReference type="RefSeq" id="WP_068105662.1">
    <property type="nucleotide sequence ID" value="NZ_CP015079.1"/>
</dbReference>
<gene>
    <name evidence="2" type="ORF">I601_0371</name>
</gene>
<evidence type="ECO:0000313" key="3">
    <source>
        <dbReference type="Proteomes" id="UP000077868"/>
    </source>
</evidence>
<keyword evidence="3" id="KW-1185">Reference proteome</keyword>
<reference evidence="2 3" key="1">
    <citation type="submission" date="2016-03" db="EMBL/GenBank/DDBJ databases">
        <title>Complete genome sequence of a soil Actinobacterium, Nocardioides dokdonensis FR1436.</title>
        <authorList>
            <person name="Kwon S.-K."/>
            <person name="Kim K."/>
            <person name="Kim J.F."/>
        </authorList>
    </citation>
    <scope>NUCLEOTIDE SEQUENCE [LARGE SCALE GENOMIC DNA]</scope>
    <source>
        <strain evidence="2 3">FR1436</strain>
    </source>
</reference>
<feature type="region of interest" description="Disordered" evidence="1">
    <location>
        <begin position="1"/>
        <end position="42"/>
    </location>
</feature>
<proteinExistence type="predicted"/>
<evidence type="ECO:0000256" key="1">
    <source>
        <dbReference type="SAM" id="MobiDB-lite"/>
    </source>
</evidence>
<protein>
    <submittedName>
        <fullName evidence="2">Uncharacterized protein</fullName>
    </submittedName>
</protein>
<evidence type="ECO:0000313" key="2">
    <source>
        <dbReference type="EMBL" id="ANH36823.1"/>
    </source>
</evidence>
<accession>A0A1A9GGT1</accession>
<organism evidence="2 3">
    <name type="scientific">Nocardioides dokdonensis FR1436</name>
    <dbReference type="NCBI Taxonomy" id="1300347"/>
    <lineage>
        <taxon>Bacteria</taxon>
        <taxon>Bacillati</taxon>
        <taxon>Actinomycetota</taxon>
        <taxon>Actinomycetes</taxon>
        <taxon>Propionibacteriales</taxon>
        <taxon>Nocardioidaceae</taxon>
        <taxon>Nocardioides</taxon>
    </lineage>
</organism>
<dbReference type="AlphaFoldDB" id="A0A1A9GGT1"/>
<feature type="compositionally biased region" description="Pro residues" evidence="1">
    <location>
        <begin position="17"/>
        <end position="29"/>
    </location>
</feature>
<dbReference type="EMBL" id="CP015079">
    <property type="protein sequence ID" value="ANH36823.1"/>
    <property type="molecule type" value="Genomic_DNA"/>
</dbReference>
<name>A0A1A9GGT1_9ACTN</name>
<sequence>MRNKLGRLRSAATPSRPAGPAPDPAPQEEPGPASRQPPDGALAVDGAGVFDGATLWASIALSAPDQRPALRSTHDPDQVVTLPADRLDTDETGGALAGAEHAVAVTVAVDSVVGPADLPARDEAWDLVVQTPEGHLLPVWVPVADGSGRLTVPAGPRGDTVLSLQRTDAGGLRLRRRPLAPGVRVVDVRTGTPTDPGAVVLEMAGGADTPPLDSLHLLDRDGETVARIPATPTPAGTWQAEVTVLALDALAPLEPQPLTLVATAGDRRLVVRRDRNGLAAPGKDTLLPELSDGDDRVLRLRWVGPLAELGARLTTGTTG</sequence>